<dbReference type="Proteomes" id="UP000653305">
    <property type="component" value="Unassembled WGS sequence"/>
</dbReference>
<name>A0A830CL30_9LAMI</name>
<dbReference type="OrthoDB" id="415023at2759"/>
<gene>
    <name evidence="1" type="ORF">PHJA_001799400</name>
</gene>
<sequence>GIKIVVVTSFKDTYYIKILPKDQQSNRVIYLSFWAELHYNSIDTHGRKLLFIFLSIISDSRIQTFFLGMY</sequence>
<dbReference type="EMBL" id="BMAC01000445">
    <property type="protein sequence ID" value="GFP96553.1"/>
    <property type="molecule type" value="Genomic_DNA"/>
</dbReference>
<dbReference type="AlphaFoldDB" id="A0A830CL30"/>
<accession>A0A830CL30</accession>
<comment type="caution">
    <text evidence="1">The sequence shown here is derived from an EMBL/GenBank/DDBJ whole genome shotgun (WGS) entry which is preliminary data.</text>
</comment>
<keyword evidence="2" id="KW-1185">Reference proteome</keyword>
<feature type="non-terminal residue" evidence="1">
    <location>
        <position position="1"/>
    </location>
</feature>
<organism evidence="1 2">
    <name type="scientific">Phtheirospermum japonicum</name>
    <dbReference type="NCBI Taxonomy" id="374723"/>
    <lineage>
        <taxon>Eukaryota</taxon>
        <taxon>Viridiplantae</taxon>
        <taxon>Streptophyta</taxon>
        <taxon>Embryophyta</taxon>
        <taxon>Tracheophyta</taxon>
        <taxon>Spermatophyta</taxon>
        <taxon>Magnoliopsida</taxon>
        <taxon>eudicotyledons</taxon>
        <taxon>Gunneridae</taxon>
        <taxon>Pentapetalae</taxon>
        <taxon>asterids</taxon>
        <taxon>lamiids</taxon>
        <taxon>Lamiales</taxon>
        <taxon>Orobanchaceae</taxon>
        <taxon>Orobanchaceae incertae sedis</taxon>
        <taxon>Phtheirospermum</taxon>
    </lineage>
</organism>
<proteinExistence type="predicted"/>
<protein>
    <submittedName>
        <fullName evidence="1">Uncharacterized protein</fullName>
    </submittedName>
</protein>
<evidence type="ECO:0000313" key="2">
    <source>
        <dbReference type="Proteomes" id="UP000653305"/>
    </source>
</evidence>
<reference evidence="1" key="1">
    <citation type="submission" date="2020-07" db="EMBL/GenBank/DDBJ databases">
        <title>Ethylene signaling mediates host invasion by parasitic plants.</title>
        <authorList>
            <person name="Yoshida S."/>
        </authorList>
    </citation>
    <scope>NUCLEOTIDE SEQUENCE</scope>
    <source>
        <strain evidence="1">Okayama</strain>
    </source>
</reference>
<evidence type="ECO:0000313" key="1">
    <source>
        <dbReference type="EMBL" id="GFP96553.1"/>
    </source>
</evidence>